<accession>A0A9X1DCU7</accession>
<protein>
    <submittedName>
        <fullName evidence="2">Complex I NDUFA9 subunit family protein</fullName>
    </submittedName>
</protein>
<dbReference type="RefSeq" id="WP_214623708.1">
    <property type="nucleotide sequence ID" value="NZ_JAHGAW010000007.1"/>
</dbReference>
<dbReference type="SUPFAM" id="SSF51735">
    <property type="entry name" value="NAD(P)-binding Rossmann-fold domains"/>
    <property type="match status" value="1"/>
</dbReference>
<dbReference type="GO" id="GO:0044877">
    <property type="term" value="F:protein-containing complex binding"/>
    <property type="evidence" value="ECO:0007669"/>
    <property type="project" value="TreeGrafter"/>
</dbReference>
<organism evidence="2 3">
    <name type="scientific">Sphingobium nicotianae</name>
    <dbReference type="NCBI Taxonomy" id="2782607"/>
    <lineage>
        <taxon>Bacteria</taxon>
        <taxon>Pseudomonadati</taxon>
        <taxon>Pseudomonadota</taxon>
        <taxon>Alphaproteobacteria</taxon>
        <taxon>Sphingomonadales</taxon>
        <taxon>Sphingomonadaceae</taxon>
        <taxon>Sphingobium</taxon>
    </lineage>
</organism>
<dbReference type="CDD" id="cd05271">
    <property type="entry name" value="NDUFA9_like_SDR_a"/>
    <property type="match status" value="1"/>
</dbReference>
<dbReference type="InterPro" id="IPR001509">
    <property type="entry name" value="Epimerase_deHydtase"/>
</dbReference>
<dbReference type="Gene3D" id="3.40.50.720">
    <property type="entry name" value="NAD(P)-binding Rossmann-like Domain"/>
    <property type="match status" value="1"/>
</dbReference>
<sequence>MSATDKPVVVFGGGGFVGRQVAQELLSRGYRVRIAQRAPRQAFMVRSLGSMGQTQLTRVDIADADQVAAALAGAGAAVNLVGLLRGDMKTAHVTGAANIAKAAAHAGLDALVQISAIGADPASPSAYGQTKAQGEAAVRAAFPKATILRPSIIFGRDDQFTNRFAGLIATAASVPFIHTVPLIRGGTRFQPIHVADVARAIATAIDEPGKYGGETYELGGPDVLTLGEIQTWIAGQIGRSCHFLPIPDGIAKALATLTGWAPGAPVTRDQLAMLMGDNVVAANAKGIASFGIRPVPMAALAPAWLEQYRKQGRFGSTVSA</sequence>
<dbReference type="InterPro" id="IPR036291">
    <property type="entry name" value="NAD(P)-bd_dom_sf"/>
</dbReference>
<gene>
    <name evidence="2" type="ORF">KK488_11655</name>
</gene>
<evidence type="ECO:0000259" key="1">
    <source>
        <dbReference type="Pfam" id="PF01370"/>
    </source>
</evidence>
<comment type="caution">
    <text evidence="2">The sequence shown here is derived from an EMBL/GenBank/DDBJ whole genome shotgun (WGS) entry which is preliminary data.</text>
</comment>
<name>A0A9X1DCU7_9SPHN</name>
<dbReference type="EMBL" id="JAHGAW010000007">
    <property type="protein sequence ID" value="MBT2187597.1"/>
    <property type="molecule type" value="Genomic_DNA"/>
</dbReference>
<reference evidence="2" key="1">
    <citation type="submission" date="2021-05" db="EMBL/GenBank/DDBJ databases">
        <title>Genome of Sphingobium sp. strain.</title>
        <authorList>
            <person name="Fan R."/>
        </authorList>
    </citation>
    <scope>NUCLEOTIDE SEQUENCE</scope>
    <source>
        <strain evidence="2">H33</strain>
    </source>
</reference>
<dbReference type="Pfam" id="PF01370">
    <property type="entry name" value="Epimerase"/>
    <property type="match status" value="1"/>
</dbReference>
<feature type="domain" description="NAD-dependent epimerase/dehydratase" evidence="1">
    <location>
        <begin position="8"/>
        <end position="219"/>
    </location>
</feature>
<evidence type="ECO:0000313" key="3">
    <source>
        <dbReference type="Proteomes" id="UP001138757"/>
    </source>
</evidence>
<dbReference type="InterPro" id="IPR051207">
    <property type="entry name" value="ComplexI_NDUFA9_subunit"/>
</dbReference>
<dbReference type="PANTHER" id="PTHR12126:SF11">
    <property type="entry name" value="NADH DEHYDROGENASE [UBIQUINONE] 1 ALPHA SUBCOMPLEX SUBUNIT 9, MITOCHONDRIAL"/>
    <property type="match status" value="1"/>
</dbReference>
<keyword evidence="3" id="KW-1185">Reference proteome</keyword>
<dbReference type="PANTHER" id="PTHR12126">
    <property type="entry name" value="NADH-UBIQUINONE OXIDOREDUCTASE 39 KDA SUBUNIT-RELATED"/>
    <property type="match status" value="1"/>
</dbReference>
<dbReference type="AlphaFoldDB" id="A0A9X1DCU7"/>
<dbReference type="Proteomes" id="UP001138757">
    <property type="component" value="Unassembled WGS sequence"/>
</dbReference>
<proteinExistence type="predicted"/>
<evidence type="ECO:0000313" key="2">
    <source>
        <dbReference type="EMBL" id="MBT2187597.1"/>
    </source>
</evidence>